<dbReference type="RefSeq" id="WP_109306377.1">
    <property type="nucleotide sequence ID" value="NZ_BJUF01000004.1"/>
</dbReference>
<evidence type="ECO:0000313" key="2">
    <source>
        <dbReference type="Proteomes" id="UP000245938"/>
    </source>
</evidence>
<sequence length="147" mass="16731">MNEYNNLLNQNEKDLLTYLVESLSKTTKGDKVVTEHDSKLNSIIISQSCLANELNLTRQTIAKITSRLITYRFIAIAKSGQTNVYIILPHVALKGAKVENGILRLKAKMIMSKIENPKLEKEFVYKNGAVLLSESENKRLFDLYKIQ</sequence>
<dbReference type="AlphaFoldDB" id="A0A2U3AKE3"/>
<evidence type="ECO:0000313" key="1">
    <source>
        <dbReference type="EMBL" id="PWI24981.1"/>
    </source>
</evidence>
<protein>
    <recommendedName>
        <fullName evidence="3">Plasmid replication protein RepL domain-containing protein</fullName>
    </recommendedName>
</protein>
<proteinExistence type="predicted"/>
<dbReference type="Proteomes" id="UP000245938">
    <property type="component" value="Unassembled WGS sequence"/>
</dbReference>
<dbReference type="OrthoDB" id="2934196at2"/>
<gene>
    <name evidence="1" type="ORF">DEX24_10425</name>
</gene>
<comment type="caution">
    <text evidence="1">The sequence shown here is derived from an EMBL/GenBank/DDBJ whole genome shotgun (WGS) entry which is preliminary data.</text>
</comment>
<keyword evidence="2" id="KW-1185">Reference proteome</keyword>
<dbReference type="EMBL" id="QFVR01000013">
    <property type="protein sequence ID" value="PWI24981.1"/>
    <property type="molecule type" value="Genomic_DNA"/>
</dbReference>
<organism evidence="1 2">
    <name type="scientific">Kurthia sibirica</name>
    <dbReference type="NCBI Taxonomy" id="202750"/>
    <lineage>
        <taxon>Bacteria</taxon>
        <taxon>Bacillati</taxon>
        <taxon>Bacillota</taxon>
        <taxon>Bacilli</taxon>
        <taxon>Bacillales</taxon>
        <taxon>Caryophanaceae</taxon>
        <taxon>Kurthia</taxon>
    </lineage>
</organism>
<accession>A0A2U3AKE3</accession>
<name>A0A2U3AKE3_9BACL</name>
<evidence type="ECO:0008006" key="3">
    <source>
        <dbReference type="Google" id="ProtNLM"/>
    </source>
</evidence>
<reference evidence="1 2" key="1">
    <citation type="submission" date="2018-05" db="EMBL/GenBank/DDBJ databases">
        <title>Kurthia sibirica genome sequence.</title>
        <authorList>
            <person name="Maclea K.S."/>
            <person name="Goen A.E."/>
        </authorList>
    </citation>
    <scope>NUCLEOTIDE SEQUENCE [LARGE SCALE GENOMIC DNA]</scope>
    <source>
        <strain evidence="1 2">ATCC 49154</strain>
    </source>
</reference>